<reference evidence="2" key="1">
    <citation type="submission" date="2025-08" db="UniProtKB">
        <authorList>
            <consortium name="RefSeq"/>
        </authorList>
    </citation>
    <scope>IDENTIFICATION</scope>
</reference>
<evidence type="ECO:0000313" key="1">
    <source>
        <dbReference type="Proteomes" id="UP000504607"/>
    </source>
</evidence>
<proteinExistence type="predicted"/>
<feature type="non-terminal residue" evidence="2">
    <location>
        <position position="141"/>
    </location>
</feature>
<dbReference type="PANTHER" id="PTHR15907">
    <property type="entry name" value="DUF614 FAMILY PROTEIN-RELATED"/>
    <property type="match status" value="1"/>
</dbReference>
<evidence type="ECO:0000313" key="2">
    <source>
        <dbReference type="RefSeq" id="XP_029118148.1"/>
    </source>
</evidence>
<dbReference type="AlphaFoldDB" id="A0A8N4ESP2"/>
<name>A0A8N4ESP2_ELAGV</name>
<sequence>MHPLVGPNVYYYPSAGPAVPPPPIGAPYAFQMQQGPQLWSTGLCACTDDCSSCSFLLIFYPQSITSGFRRDSCGSSAALYALSHITCCQWIYSCFYRSKMRTQYCLVERPYNDCLVHLFCEKCGLCQEYRELKNRGFDMRI</sequence>
<protein>
    <submittedName>
        <fullName evidence="2">Cell number regulator 2</fullName>
    </submittedName>
</protein>
<dbReference type="Proteomes" id="UP000504607">
    <property type="component" value="Unplaced"/>
</dbReference>
<dbReference type="RefSeq" id="XP_029118148.1">
    <property type="nucleotide sequence ID" value="XM_029262315.1"/>
</dbReference>
<gene>
    <name evidence="2" type="primary">LOC105037263</name>
</gene>
<dbReference type="NCBIfam" id="TIGR01571">
    <property type="entry name" value="A_thal_Cys_rich"/>
    <property type="match status" value="1"/>
</dbReference>
<dbReference type="InterPro" id="IPR006461">
    <property type="entry name" value="PLAC_motif_containing"/>
</dbReference>
<dbReference type="Pfam" id="PF04749">
    <property type="entry name" value="PLAC8"/>
    <property type="match status" value="1"/>
</dbReference>
<accession>A0A8N4ESP2</accession>
<organism evidence="1 2">
    <name type="scientific">Elaeis guineensis var. tenera</name>
    <name type="common">Oil palm</name>
    <dbReference type="NCBI Taxonomy" id="51953"/>
    <lineage>
        <taxon>Eukaryota</taxon>
        <taxon>Viridiplantae</taxon>
        <taxon>Streptophyta</taxon>
        <taxon>Embryophyta</taxon>
        <taxon>Tracheophyta</taxon>
        <taxon>Spermatophyta</taxon>
        <taxon>Magnoliopsida</taxon>
        <taxon>Liliopsida</taxon>
        <taxon>Arecaceae</taxon>
        <taxon>Arecoideae</taxon>
        <taxon>Cocoseae</taxon>
        <taxon>Elaeidinae</taxon>
        <taxon>Elaeis</taxon>
    </lineage>
</organism>
<dbReference type="OrthoDB" id="1045822at2759"/>
<keyword evidence="1" id="KW-1185">Reference proteome</keyword>